<keyword evidence="4" id="KW-0238">DNA-binding</keyword>
<dbReference type="InterPro" id="IPR013325">
    <property type="entry name" value="RNA_pol_sigma_r2"/>
</dbReference>
<comment type="similarity">
    <text evidence="1">Belongs to the sigma-70 factor family. ECF subfamily.</text>
</comment>
<dbReference type="RefSeq" id="WP_394841037.1">
    <property type="nucleotide sequence ID" value="NZ_CP089982.1"/>
</dbReference>
<organism evidence="8 9">
    <name type="scientific">Pendulispora brunnea</name>
    <dbReference type="NCBI Taxonomy" id="2905690"/>
    <lineage>
        <taxon>Bacteria</taxon>
        <taxon>Pseudomonadati</taxon>
        <taxon>Myxococcota</taxon>
        <taxon>Myxococcia</taxon>
        <taxon>Myxococcales</taxon>
        <taxon>Sorangiineae</taxon>
        <taxon>Pendulisporaceae</taxon>
        <taxon>Pendulispora</taxon>
    </lineage>
</organism>
<dbReference type="PANTHER" id="PTHR43133">
    <property type="entry name" value="RNA POLYMERASE ECF-TYPE SIGMA FACTO"/>
    <property type="match status" value="1"/>
</dbReference>
<evidence type="ECO:0000259" key="7">
    <source>
        <dbReference type="Pfam" id="PF07638"/>
    </source>
</evidence>
<dbReference type="InterPro" id="IPR053812">
    <property type="entry name" value="HTH_Sigma70_ECF-like"/>
</dbReference>
<dbReference type="Pfam" id="PF07638">
    <property type="entry name" value="Sigma70_ECF"/>
    <property type="match status" value="1"/>
</dbReference>
<dbReference type="EMBL" id="CP089982">
    <property type="protein sequence ID" value="WXA90425.1"/>
    <property type="molecule type" value="Genomic_DNA"/>
</dbReference>
<evidence type="ECO:0000256" key="2">
    <source>
        <dbReference type="ARBA" id="ARBA00023015"/>
    </source>
</evidence>
<evidence type="ECO:0000256" key="5">
    <source>
        <dbReference type="ARBA" id="ARBA00023163"/>
    </source>
</evidence>
<gene>
    <name evidence="8" type="ORF">LZC95_28670</name>
</gene>
<dbReference type="NCBIfam" id="TIGR02937">
    <property type="entry name" value="sigma70-ECF"/>
    <property type="match status" value="1"/>
</dbReference>
<name>A0ABZ2K088_9BACT</name>
<accession>A0ABZ2K088</accession>
<reference evidence="8 9" key="1">
    <citation type="submission" date="2021-12" db="EMBL/GenBank/DDBJ databases">
        <title>Discovery of the Pendulisporaceae a myxobacterial family with distinct sporulation behavior and unique specialized metabolism.</title>
        <authorList>
            <person name="Garcia R."/>
            <person name="Popoff A."/>
            <person name="Bader C.D."/>
            <person name="Loehr J."/>
            <person name="Walesch S."/>
            <person name="Walt C."/>
            <person name="Boldt J."/>
            <person name="Bunk B."/>
            <person name="Haeckl F.J.F.P.J."/>
            <person name="Gunesch A.P."/>
            <person name="Birkelbach J."/>
            <person name="Nuebel U."/>
            <person name="Pietschmann T."/>
            <person name="Bach T."/>
            <person name="Mueller R."/>
        </authorList>
    </citation>
    <scope>NUCLEOTIDE SEQUENCE [LARGE SCALE GENOMIC DNA]</scope>
    <source>
        <strain evidence="8 9">MSr12523</strain>
    </source>
</reference>
<dbReference type="InterPro" id="IPR014284">
    <property type="entry name" value="RNA_pol_sigma-70_dom"/>
</dbReference>
<feature type="domain" description="RNA polymerase sigma-70 ECF-like HTH" evidence="7">
    <location>
        <begin position="54"/>
        <end position="217"/>
    </location>
</feature>
<sequence length="245" mass="28302">MGRAEDGESFPHTPPSAVLGVRDDNPAERERSLKVLARRYWKPVYKYIRLRWRKTALEAEEFTQEFFLLATAKNIFSSFDPQRARFRTFVRVCVDRFVASYQRHRHAKKRGGGIAFVPFDFEAAELEIGIQRDDATVYNAEELFEAEWVKSLLQSAVECLREECERKGKLVHFQAFELFHLAEEQDRPSYEAIAAQLGISVNDVNNRLVYARRHFRAAILMALRECTASEEELNAEARIVLGDGP</sequence>
<keyword evidence="3" id="KW-0731">Sigma factor</keyword>
<evidence type="ECO:0000256" key="3">
    <source>
        <dbReference type="ARBA" id="ARBA00023082"/>
    </source>
</evidence>
<proteinExistence type="inferred from homology"/>
<dbReference type="Proteomes" id="UP001379533">
    <property type="component" value="Chromosome"/>
</dbReference>
<dbReference type="Gene3D" id="1.10.10.10">
    <property type="entry name" value="Winged helix-like DNA-binding domain superfamily/Winged helix DNA-binding domain"/>
    <property type="match status" value="1"/>
</dbReference>
<dbReference type="SUPFAM" id="SSF88946">
    <property type="entry name" value="Sigma2 domain of RNA polymerase sigma factors"/>
    <property type="match status" value="1"/>
</dbReference>
<dbReference type="InterPro" id="IPR036388">
    <property type="entry name" value="WH-like_DNA-bd_sf"/>
</dbReference>
<evidence type="ECO:0000256" key="4">
    <source>
        <dbReference type="ARBA" id="ARBA00023125"/>
    </source>
</evidence>
<dbReference type="InterPro" id="IPR039425">
    <property type="entry name" value="RNA_pol_sigma-70-like"/>
</dbReference>
<keyword evidence="5" id="KW-0804">Transcription</keyword>
<dbReference type="PANTHER" id="PTHR43133:SF8">
    <property type="entry name" value="RNA POLYMERASE SIGMA FACTOR HI_1459-RELATED"/>
    <property type="match status" value="1"/>
</dbReference>
<evidence type="ECO:0000256" key="6">
    <source>
        <dbReference type="SAM" id="MobiDB-lite"/>
    </source>
</evidence>
<keyword evidence="2" id="KW-0805">Transcription regulation</keyword>
<protein>
    <submittedName>
        <fullName evidence="8">Sigma-70 family RNA polymerase sigma factor</fullName>
    </submittedName>
</protein>
<evidence type="ECO:0000313" key="9">
    <source>
        <dbReference type="Proteomes" id="UP001379533"/>
    </source>
</evidence>
<evidence type="ECO:0000313" key="8">
    <source>
        <dbReference type="EMBL" id="WXA90425.1"/>
    </source>
</evidence>
<dbReference type="Gene3D" id="1.10.1740.10">
    <property type="match status" value="1"/>
</dbReference>
<evidence type="ECO:0000256" key="1">
    <source>
        <dbReference type="ARBA" id="ARBA00010641"/>
    </source>
</evidence>
<keyword evidence="9" id="KW-1185">Reference proteome</keyword>
<feature type="region of interest" description="Disordered" evidence="6">
    <location>
        <begin position="1"/>
        <end position="25"/>
    </location>
</feature>
<dbReference type="SUPFAM" id="SSF88659">
    <property type="entry name" value="Sigma3 and sigma4 domains of RNA polymerase sigma factors"/>
    <property type="match status" value="1"/>
</dbReference>
<dbReference type="InterPro" id="IPR013324">
    <property type="entry name" value="RNA_pol_sigma_r3/r4-like"/>
</dbReference>